<feature type="transmembrane region" description="Helical" evidence="6">
    <location>
        <begin position="330"/>
        <end position="347"/>
    </location>
</feature>
<keyword evidence="4 6" id="KW-1133">Transmembrane helix</keyword>
<evidence type="ECO:0000256" key="2">
    <source>
        <dbReference type="ARBA" id="ARBA00010992"/>
    </source>
</evidence>
<protein>
    <submittedName>
        <fullName evidence="8">General substrate transporter</fullName>
    </submittedName>
</protein>
<dbReference type="Proteomes" id="UP001302812">
    <property type="component" value="Unassembled WGS sequence"/>
</dbReference>
<feature type="transmembrane region" description="Helical" evidence="6">
    <location>
        <begin position="34"/>
        <end position="53"/>
    </location>
</feature>
<sequence length="538" mass="60579">MALGTAAEVGKSDPIVTRLANKDTKKWYQKPNLAYLYFMLFPTCMGIELTSGFDSQMINALQILESWDIFFGYPRGALKGIIAAAYSLGAILSLPLIPVVNDKFGRRWSIFGGSVIMIIGALIQGFSTHVAMYIVARMILGFGIPTCIVSGSSLIGELAYPKERPVLTSLFNVSYFIGQIVAAGICFGTNSIKGDWGWRIPSLLQICPSLLQICFVFFLPESPRWLITKDRGQEAQDILTKYHAEGDRGLEFVAAEFAQMQTVIHLEVEAAKMSWLDLIKTSGMRRRLLITTMLGLFTQWSGNTLISYYLAALFEMIGISDRTFIQKINVSIACWSLICGVVVSLLVTTIRRRVMYLVCTISLLSCYIAWTISMRYAQLGKEMNMPNQAANIATIFFIYAYSPCYNIGYNALTYTYMVEVWPYAERSRGIAAFQLFGRLANFFTTFVNPIGLDNVGWRYLISYCVWLGFEVCFVYWMFPETFGRTLEELAFIFEDKRLADEAVAAVAKVVHNDDVFMEKPHPDVEHKGAVTELKEDAR</sequence>
<evidence type="ECO:0000256" key="6">
    <source>
        <dbReference type="SAM" id="Phobius"/>
    </source>
</evidence>
<evidence type="ECO:0000259" key="7">
    <source>
        <dbReference type="PROSITE" id="PS50850"/>
    </source>
</evidence>
<feature type="transmembrane region" description="Helical" evidence="6">
    <location>
        <begin position="430"/>
        <end position="451"/>
    </location>
</feature>
<keyword evidence="3 6" id="KW-0812">Transmembrane</keyword>
<dbReference type="PANTHER" id="PTHR48022:SF29">
    <property type="entry name" value="SUGAR TRANSPORTER, PUTATIVE (AFU_ORTHOLOGUE AFUA_6G14500)-RELATED"/>
    <property type="match status" value="1"/>
</dbReference>
<reference evidence="8" key="1">
    <citation type="journal article" date="2023" name="Mol. Phylogenet. Evol.">
        <title>Genome-scale phylogeny and comparative genomics of the fungal order Sordariales.</title>
        <authorList>
            <person name="Hensen N."/>
            <person name="Bonometti L."/>
            <person name="Westerberg I."/>
            <person name="Brannstrom I.O."/>
            <person name="Guillou S."/>
            <person name="Cros-Aarteil S."/>
            <person name="Calhoun S."/>
            <person name="Haridas S."/>
            <person name="Kuo A."/>
            <person name="Mondo S."/>
            <person name="Pangilinan J."/>
            <person name="Riley R."/>
            <person name="LaButti K."/>
            <person name="Andreopoulos B."/>
            <person name="Lipzen A."/>
            <person name="Chen C."/>
            <person name="Yan M."/>
            <person name="Daum C."/>
            <person name="Ng V."/>
            <person name="Clum A."/>
            <person name="Steindorff A."/>
            <person name="Ohm R.A."/>
            <person name="Martin F."/>
            <person name="Silar P."/>
            <person name="Natvig D.O."/>
            <person name="Lalanne C."/>
            <person name="Gautier V."/>
            <person name="Ament-Velasquez S.L."/>
            <person name="Kruys A."/>
            <person name="Hutchinson M.I."/>
            <person name="Powell A.J."/>
            <person name="Barry K."/>
            <person name="Miller A.N."/>
            <person name="Grigoriev I.V."/>
            <person name="Debuchy R."/>
            <person name="Gladieux P."/>
            <person name="Hiltunen Thoren M."/>
            <person name="Johannesson H."/>
        </authorList>
    </citation>
    <scope>NUCLEOTIDE SEQUENCE</scope>
    <source>
        <strain evidence="8">CBS 508.74</strain>
    </source>
</reference>
<reference evidence="8" key="2">
    <citation type="submission" date="2023-05" db="EMBL/GenBank/DDBJ databases">
        <authorList>
            <consortium name="Lawrence Berkeley National Laboratory"/>
            <person name="Steindorff A."/>
            <person name="Hensen N."/>
            <person name="Bonometti L."/>
            <person name="Westerberg I."/>
            <person name="Brannstrom I.O."/>
            <person name="Guillou S."/>
            <person name="Cros-Aarteil S."/>
            <person name="Calhoun S."/>
            <person name="Haridas S."/>
            <person name="Kuo A."/>
            <person name="Mondo S."/>
            <person name="Pangilinan J."/>
            <person name="Riley R."/>
            <person name="Labutti K."/>
            <person name="Andreopoulos B."/>
            <person name="Lipzen A."/>
            <person name="Chen C."/>
            <person name="Yanf M."/>
            <person name="Daum C."/>
            <person name="Ng V."/>
            <person name="Clum A."/>
            <person name="Ohm R."/>
            <person name="Martin F."/>
            <person name="Silar P."/>
            <person name="Natvig D."/>
            <person name="Lalanne C."/>
            <person name="Gautier V."/>
            <person name="Ament-Velasquez S.L."/>
            <person name="Kruys A."/>
            <person name="Hutchinson M.I."/>
            <person name="Powell A.J."/>
            <person name="Barry K."/>
            <person name="Miller A.N."/>
            <person name="Grigoriev I.V."/>
            <person name="Debuchy R."/>
            <person name="Gladieux P."/>
            <person name="Thoren M.H."/>
            <person name="Johannesson H."/>
        </authorList>
    </citation>
    <scope>NUCLEOTIDE SEQUENCE</scope>
    <source>
        <strain evidence="8">CBS 508.74</strain>
    </source>
</reference>
<dbReference type="Pfam" id="PF00083">
    <property type="entry name" value="Sugar_tr"/>
    <property type="match status" value="1"/>
</dbReference>
<keyword evidence="9" id="KW-1185">Reference proteome</keyword>
<dbReference type="InterPro" id="IPR036259">
    <property type="entry name" value="MFS_trans_sf"/>
</dbReference>
<feature type="transmembrane region" description="Helical" evidence="6">
    <location>
        <begin position="108"/>
        <end position="126"/>
    </location>
</feature>
<feature type="transmembrane region" description="Helical" evidence="6">
    <location>
        <begin position="73"/>
        <end position="96"/>
    </location>
</feature>
<dbReference type="InterPro" id="IPR050360">
    <property type="entry name" value="MFS_Sugar_Transporters"/>
</dbReference>
<feature type="transmembrane region" description="Helical" evidence="6">
    <location>
        <begin position="198"/>
        <end position="219"/>
    </location>
</feature>
<dbReference type="PROSITE" id="PS50850">
    <property type="entry name" value="MFS"/>
    <property type="match status" value="1"/>
</dbReference>
<dbReference type="Gene3D" id="1.20.1250.20">
    <property type="entry name" value="MFS general substrate transporter like domains"/>
    <property type="match status" value="1"/>
</dbReference>
<dbReference type="FunFam" id="1.20.1250.20:FF:000117">
    <property type="entry name" value="MFS hexose transporter"/>
    <property type="match status" value="1"/>
</dbReference>
<dbReference type="GeneID" id="89942226"/>
<dbReference type="InterPro" id="IPR020846">
    <property type="entry name" value="MFS_dom"/>
</dbReference>
<evidence type="ECO:0000313" key="8">
    <source>
        <dbReference type="EMBL" id="KAK4109165.1"/>
    </source>
</evidence>
<dbReference type="AlphaFoldDB" id="A0AAN6T8I9"/>
<evidence type="ECO:0000313" key="9">
    <source>
        <dbReference type="Proteomes" id="UP001302812"/>
    </source>
</evidence>
<feature type="transmembrane region" description="Helical" evidence="6">
    <location>
        <begin position="138"/>
        <end position="160"/>
    </location>
</feature>
<dbReference type="GO" id="GO:0005351">
    <property type="term" value="F:carbohydrate:proton symporter activity"/>
    <property type="evidence" value="ECO:0007669"/>
    <property type="project" value="TreeGrafter"/>
</dbReference>
<organism evidence="8 9">
    <name type="scientific">Canariomyces notabilis</name>
    <dbReference type="NCBI Taxonomy" id="2074819"/>
    <lineage>
        <taxon>Eukaryota</taxon>
        <taxon>Fungi</taxon>
        <taxon>Dikarya</taxon>
        <taxon>Ascomycota</taxon>
        <taxon>Pezizomycotina</taxon>
        <taxon>Sordariomycetes</taxon>
        <taxon>Sordariomycetidae</taxon>
        <taxon>Sordariales</taxon>
        <taxon>Chaetomiaceae</taxon>
        <taxon>Canariomyces</taxon>
    </lineage>
</organism>
<feature type="domain" description="Major facilitator superfamily (MFS) profile" evidence="7">
    <location>
        <begin position="40"/>
        <end position="482"/>
    </location>
</feature>
<dbReference type="GO" id="GO:0016020">
    <property type="term" value="C:membrane"/>
    <property type="evidence" value="ECO:0007669"/>
    <property type="project" value="UniProtKB-SubCell"/>
</dbReference>
<evidence type="ECO:0000256" key="4">
    <source>
        <dbReference type="ARBA" id="ARBA00022989"/>
    </source>
</evidence>
<comment type="similarity">
    <text evidence="2">Belongs to the major facilitator superfamily. Sugar transporter (TC 2.A.1.1) family.</text>
</comment>
<proteinExistence type="inferred from homology"/>
<comment type="caution">
    <text evidence="8">The sequence shown here is derived from an EMBL/GenBank/DDBJ whole genome shotgun (WGS) entry which is preliminary data.</text>
</comment>
<dbReference type="PANTHER" id="PTHR48022">
    <property type="entry name" value="PLASTIDIC GLUCOSE TRANSPORTER 4"/>
    <property type="match status" value="1"/>
</dbReference>
<feature type="transmembrane region" description="Helical" evidence="6">
    <location>
        <begin position="457"/>
        <end position="478"/>
    </location>
</feature>
<feature type="transmembrane region" description="Helical" evidence="6">
    <location>
        <begin position="389"/>
        <end position="409"/>
    </location>
</feature>
<dbReference type="RefSeq" id="XP_064666735.1">
    <property type="nucleotide sequence ID" value="XM_064818101.1"/>
</dbReference>
<dbReference type="EMBL" id="MU853358">
    <property type="protein sequence ID" value="KAK4109165.1"/>
    <property type="molecule type" value="Genomic_DNA"/>
</dbReference>
<gene>
    <name evidence="8" type="ORF">N656DRAFT_801275</name>
</gene>
<dbReference type="SUPFAM" id="SSF103473">
    <property type="entry name" value="MFS general substrate transporter"/>
    <property type="match status" value="1"/>
</dbReference>
<accession>A0AAN6T8I9</accession>
<feature type="transmembrane region" description="Helical" evidence="6">
    <location>
        <begin position="172"/>
        <end position="192"/>
    </location>
</feature>
<name>A0AAN6T8I9_9PEZI</name>
<evidence type="ECO:0000256" key="3">
    <source>
        <dbReference type="ARBA" id="ARBA00022692"/>
    </source>
</evidence>
<evidence type="ECO:0000256" key="1">
    <source>
        <dbReference type="ARBA" id="ARBA00004141"/>
    </source>
</evidence>
<keyword evidence="5 6" id="KW-0472">Membrane</keyword>
<feature type="transmembrane region" description="Helical" evidence="6">
    <location>
        <begin position="288"/>
        <end position="310"/>
    </location>
</feature>
<evidence type="ECO:0000256" key="5">
    <source>
        <dbReference type="ARBA" id="ARBA00023136"/>
    </source>
</evidence>
<comment type="subcellular location">
    <subcellularLocation>
        <location evidence="1">Membrane</location>
        <topology evidence="1">Multi-pass membrane protein</topology>
    </subcellularLocation>
</comment>
<feature type="transmembrane region" description="Helical" evidence="6">
    <location>
        <begin position="354"/>
        <end position="377"/>
    </location>
</feature>
<dbReference type="InterPro" id="IPR005828">
    <property type="entry name" value="MFS_sugar_transport-like"/>
</dbReference>